<dbReference type="EMBL" id="FMAU01000001">
    <property type="protein sequence ID" value="SCB76448.1"/>
    <property type="molecule type" value="Genomic_DNA"/>
</dbReference>
<dbReference type="Proteomes" id="UP000181997">
    <property type="component" value="Unassembled WGS sequence"/>
</dbReference>
<dbReference type="GO" id="GO:0003677">
    <property type="term" value="F:DNA binding"/>
    <property type="evidence" value="ECO:0007669"/>
    <property type="project" value="UniProtKB-KW"/>
</dbReference>
<gene>
    <name evidence="6" type="ORF">GA0061094_0353</name>
</gene>
<evidence type="ECO:0000313" key="6">
    <source>
        <dbReference type="EMBL" id="SCB76448.1"/>
    </source>
</evidence>
<dbReference type="SMART" id="SM00422">
    <property type="entry name" value="HTH_MERR"/>
    <property type="match status" value="2"/>
</dbReference>
<dbReference type="GO" id="GO:0003700">
    <property type="term" value="F:DNA-binding transcription factor activity"/>
    <property type="evidence" value="ECO:0007669"/>
    <property type="project" value="InterPro"/>
</dbReference>
<keyword evidence="4" id="KW-0804">Transcription</keyword>
<feature type="domain" description="HTH merR-type" evidence="5">
    <location>
        <begin position="129"/>
        <end position="197"/>
    </location>
</feature>
<dbReference type="Gene3D" id="1.10.1660.10">
    <property type="match status" value="2"/>
</dbReference>
<evidence type="ECO:0000256" key="4">
    <source>
        <dbReference type="ARBA" id="ARBA00023163"/>
    </source>
</evidence>
<accession>A0A1C3Z2G1</accession>
<dbReference type="Pfam" id="PF13411">
    <property type="entry name" value="MerR_1"/>
    <property type="match status" value="1"/>
</dbReference>
<dbReference type="SUPFAM" id="SSF46955">
    <property type="entry name" value="Putative DNA-binding domain"/>
    <property type="match status" value="2"/>
</dbReference>
<evidence type="ECO:0000256" key="1">
    <source>
        <dbReference type="ARBA" id="ARBA00022491"/>
    </source>
</evidence>
<dbReference type="PANTHER" id="PTHR30204:SF69">
    <property type="entry name" value="MERR-FAMILY TRANSCRIPTIONAL REGULATOR"/>
    <property type="match status" value="1"/>
</dbReference>
<dbReference type="PROSITE" id="PS50937">
    <property type="entry name" value="HTH_MERR_2"/>
    <property type="match status" value="1"/>
</dbReference>
<dbReference type="InterPro" id="IPR000551">
    <property type="entry name" value="MerR-type_HTH_dom"/>
</dbReference>
<dbReference type="PANTHER" id="PTHR30204">
    <property type="entry name" value="REDOX-CYCLING DRUG-SENSING TRANSCRIPTIONAL ACTIVATOR SOXR"/>
    <property type="match status" value="1"/>
</dbReference>
<proteinExistence type="predicted"/>
<dbReference type="AlphaFoldDB" id="A0A1C3Z2G1"/>
<name>A0A1C3Z2G1_9BACI</name>
<evidence type="ECO:0000313" key="7">
    <source>
        <dbReference type="Proteomes" id="UP000181997"/>
    </source>
</evidence>
<evidence type="ECO:0000256" key="2">
    <source>
        <dbReference type="ARBA" id="ARBA00023015"/>
    </source>
</evidence>
<keyword evidence="3 6" id="KW-0238">DNA-binding</keyword>
<reference evidence="7" key="1">
    <citation type="submission" date="2016-08" db="EMBL/GenBank/DDBJ databases">
        <authorList>
            <person name="Varghese N."/>
            <person name="Submissions Spin"/>
        </authorList>
    </citation>
    <scope>NUCLEOTIDE SEQUENCE [LARGE SCALE GENOMIC DNA]</scope>
    <source>
        <strain evidence="7">SGD-1123</strain>
    </source>
</reference>
<sequence length="245" mass="28800">MISIKAYKGIEITRPFHLSPDLLRKYETWKLIPRADRGDNNYRLYNETHKVFFQASRRMLIGYSWTEVAKMMKLLVEKDAEAATVLAIEFQAKLVGNYKEGKHVISQLKKTISKHGVNEDSLAKRIDRLITISEISDIINLPVSTLRVWEQHQLFEPIRGDNNYRYFNQRLLNRLFTIKLLRLSGIGFEQCQHILKELDQKNFNEIIMILEKRLKDMKKDINNGLKALGHLNDLIIHLEGDDYFE</sequence>
<protein>
    <submittedName>
        <fullName evidence="6">DNA-binding transcriptional regulator, MerR family</fullName>
    </submittedName>
</protein>
<keyword evidence="1" id="KW-0678">Repressor</keyword>
<dbReference type="InterPro" id="IPR009061">
    <property type="entry name" value="DNA-bd_dom_put_sf"/>
</dbReference>
<organism evidence="6 7">
    <name type="scientific">[Bacillus] enclensis</name>
    <dbReference type="NCBI Taxonomy" id="1402860"/>
    <lineage>
        <taxon>Bacteria</taxon>
        <taxon>Bacillati</taxon>
        <taxon>Bacillota</taxon>
        <taxon>Bacilli</taxon>
        <taxon>Bacillales</taxon>
        <taxon>Bacillaceae</taxon>
        <taxon>Rossellomorea</taxon>
    </lineage>
</organism>
<keyword evidence="2" id="KW-0805">Transcription regulation</keyword>
<dbReference type="CDD" id="cd00592">
    <property type="entry name" value="HTH_MerR-like"/>
    <property type="match status" value="1"/>
</dbReference>
<dbReference type="InterPro" id="IPR047057">
    <property type="entry name" value="MerR_fam"/>
</dbReference>
<keyword evidence="7" id="KW-1185">Reference proteome</keyword>
<evidence type="ECO:0000259" key="5">
    <source>
        <dbReference type="PROSITE" id="PS50937"/>
    </source>
</evidence>
<evidence type="ECO:0000256" key="3">
    <source>
        <dbReference type="ARBA" id="ARBA00023125"/>
    </source>
</evidence>